<dbReference type="Proteomes" id="UP000823896">
    <property type="component" value="Unassembled WGS sequence"/>
</dbReference>
<dbReference type="NCBIfam" id="TIGR00738">
    <property type="entry name" value="rrf2_super"/>
    <property type="match status" value="1"/>
</dbReference>
<dbReference type="GO" id="GO:0005829">
    <property type="term" value="C:cytosol"/>
    <property type="evidence" value="ECO:0007669"/>
    <property type="project" value="TreeGrafter"/>
</dbReference>
<protein>
    <submittedName>
        <fullName evidence="3">RrF2 family transcriptional regulator</fullName>
    </submittedName>
</protein>
<accession>A0A9D2NRF3</accession>
<dbReference type="InterPro" id="IPR000944">
    <property type="entry name" value="Tscrpt_reg_Rrf2"/>
</dbReference>
<dbReference type="GO" id="GO:0003677">
    <property type="term" value="F:DNA binding"/>
    <property type="evidence" value="ECO:0007669"/>
    <property type="project" value="UniProtKB-KW"/>
</dbReference>
<dbReference type="PROSITE" id="PS51197">
    <property type="entry name" value="HTH_RRF2_2"/>
    <property type="match status" value="1"/>
</dbReference>
<gene>
    <name evidence="3" type="ORF">H9702_02855</name>
</gene>
<reference evidence="3" key="1">
    <citation type="journal article" date="2021" name="PeerJ">
        <title>Extensive microbial diversity within the chicken gut microbiome revealed by metagenomics and culture.</title>
        <authorList>
            <person name="Gilroy R."/>
            <person name="Ravi A."/>
            <person name="Getino M."/>
            <person name="Pursley I."/>
            <person name="Horton D.L."/>
            <person name="Alikhan N.F."/>
            <person name="Baker D."/>
            <person name="Gharbi K."/>
            <person name="Hall N."/>
            <person name="Watson M."/>
            <person name="Adriaenssens E.M."/>
            <person name="Foster-Nyarko E."/>
            <person name="Jarju S."/>
            <person name="Secka A."/>
            <person name="Antonio M."/>
            <person name="Oren A."/>
            <person name="Chaudhuri R.R."/>
            <person name="La Ragione R."/>
            <person name="Hildebrand F."/>
            <person name="Pallen M.J."/>
        </authorList>
    </citation>
    <scope>NUCLEOTIDE SEQUENCE</scope>
    <source>
        <strain evidence="3">CHK187-11901</strain>
    </source>
</reference>
<feature type="region of interest" description="Disordered" evidence="2">
    <location>
        <begin position="138"/>
        <end position="163"/>
    </location>
</feature>
<name>A0A9D2NRF3_9FIRM</name>
<evidence type="ECO:0000256" key="1">
    <source>
        <dbReference type="ARBA" id="ARBA00023125"/>
    </source>
</evidence>
<evidence type="ECO:0000313" key="3">
    <source>
        <dbReference type="EMBL" id="HJC36053.1"/>
    </source>
</evidence>
<dbReference type="Gene3D" id="1.10.10.10">
    <property type="entry name" value="Winged helix-like DNA-binding domain superfamily/Winged helix DNA-binding domain"/>
    <property type="match status" value="1"/>
</dbReference>
<dbReference type="PANTHER" id="PTHR33221">
    <property type="entry name" value="WINGED HELIX-TURN-HELIX TRANSCRIPTIONAL REGULATOR, RRF2 FAMILY"/>
    <property type="match status" value="1"/>
</dbReference>
<dbReference type="SUPFAM" id="SSF46785">
    <property type="entry name" value="Winged helix' DNA-binding domain"/>
    <property type="match status" value="1"/>
</dbReference>
<evidence type="ECO:0000313" key="4">
    <source>
        <dbReference type="Proteomes" id="UP000823896"/>
    </source>
</evidence>
<dbReference type="Pfam" id="PF02082">
    <property type="entry name" value="Rrf2"/>
    <property type="match status" value="1"/>
</dbReference>
<proteinExistence type="predicted"/>
<dbReference type="InterPro" id="IPR036388">
    <property type="entry name" value="WH-like_DNA-bd_sf"/>
</dbReference>
<sequence length="163" mass="18238">MLISTRGRYALRVMIDLAELGKDTYVPMKTIAERQGISLKYLERIIPVLKKNGIVEGVQGKGGGYRLCRKPQEYKVGEILRLTEGGSMAPVQCLSCDATPCERRSECRTIAMWNELSRQINDYLDNITIADLMRKSDQQCPVEESAQDSHPSPAKNADMSINS</sequence>
<dbReference type="AlphaFoldDB" id="A0A9D2NRF3"/>
<dbReference type="PANTHER" id="PTHR33221:SF5">
    <property type="entry name" value="HTH-TYPE TRANSCRIPTIONAL REGULATOR ISCR"/>
    <property type="match status" value="1"/>
</dbReference>
<dbReference type="InterPro" id="IPR036390">
    <property type="entry name" value="WH_DNA-bd_sf"/>
</dbReference>
<dbReference type="EMBL" id="DWWM01000015">
    <property type="protein sequence ID" value="HJC36053.1"/>
    <property type="molecule type" value="Genomic_DNA"/>
</dbReference>
<keyword evidence="1" id="KW-0238">DNA-binding</keyword>
<comment type="caution">
    <text evidence="3">The sequence shown here is derived from an EMBL/GenBank/DDBJ whole genome shotgun (WGS) entry which is preliminary data.</text>
</comment>
<organism evidence="3 4">
    <name type="scientific">Candidatus Merdibacter merdavium</name>
    <dbReference type="NCBI Taxonomy" id="2838692"/>
    <lineage>
        <taxon>Bacteria</taxon>
        <taxon>Bacillati</taxon>
        <taxon>Bacillota</taxon>
        <taxon>Erysipelotrichia</taxon>
        <taxon>Erysipelotrichales</taxon>
        <taxon>Erysipelotrichaceae</taxon>
        <taxon>Merdibacter</taxon>
    </lineage>
</organism>
<evidence type="ECO:0000256" key="2">
    <source>
        <dbReference type="SAM" id="MobiDB-lite"/>
    </source>
</evidence>
<reference evidence="3" key="2">
    <citation type="submission" date="2021-04" db="EMBL/GenBank/DDBJ databases">
        <authorList>
            <person name="Gilroy R."/>
        </authorList>
    </citation>
    <scope>NUCLEOTIDE SEQUENCE</scope>
    <source>
        <strain evidence="3">CHK187-11901</strain>
    </source>
</reference>
<dbReference type="GO" id="GO:0003700">
    <property type="term" value="F:DNA-binding transcription factor activity"/>
    <property type="evidence" value="ECO:0007669"/>
    <property type="project" value="TreeGrafter"/>
</dbReference>